<dbReference type="InterPro" id="IPR032675">
    <property type="entry name" value="LRR_dom_sf"/>
</dbReference>
<feature type="non-terminal residue" evidence="1">
    <location>
        <position position="100"/>
    </location>
</feature>
<dbReference type="EMBL" id="BQXS01007440">
    <property type="protein sequence ID" value="GKT27741.1"/>
    <property type="molecule type" value="Genomic_DNA"/>
</dbReference>
<organism evidence="1 2">
    <name type="scientific">Aduncisulcus paluster</name>
    <dbReference type="NCBI Taxonomy" id="2918883"/>
    <lineage>
        <taxon>Eukaryota</taxon>
        <taxon>Metamonada</taxon>
        <taxon>Carpediemonas-like organisms</taxon>
        <taxon>Aduncisulcus</taxon>
    </lineage>
</organism>
<name>A0ABQ5K5A4_9EUKA</name>
<evidence type="ECO:0000313" key="2">
    <source>
        <dbReference type="Proteomes" id="UP001057375"/>
    </source>
</evidence>
<protein>
    <submittedName>
        <fullName evidence="1">Uncharacterized protein</fullName>
    </submittedName>
</protein>
<keyword evidence="2" id="KW-1185">Reference proteome</keyword>
<dbReference type="Proteomes" id="UP001057375">
    <property type="component" value="Unassembled WGS sequence"/>
</dbReference>
<proteinExistence type="predicted"/>
<dbReference type="Gene3D" id="3.80.10.10">
    <property type="entry name" value="Ribonuclease Inhibitor"/>
    <property type="match status" value="1"/>
</dbReference>
<reference evidence="1" key="1">
    <citation type="submission" date="2022-03" db="EMBL/GenBank/DDBJ databases">
        <title>Draft genome sequence of Aduncisulcus paluster, a free-living microaerophilic Fornicata.</title>
        <authorList>
            <person name="Yuyama I."/>
            <person name="Kume K."/>
            <person name="Tamura T."/>
            <person name="Inagaki Y."/>
            <person name="Hashimoto T."/>
        </authorList>
    </citation>
    <scope>NUCLEOTIDE SEQUENCE</scope>
    <source>
        <strain evidence="1">NY0171</strain>
    </source>
</reference>
<feature type="non-terminal residue" evidence="1">
    <location>
        <position position="1"/>
    </location>
</feature>
<accession>A0ABQ5K5A4</accession>
<comment type="caution">
    <text evidence="1">The sequence shown here is derived from an EMBL/GenBank/DDBJ whole genome shotgun (WGS) entry which is preliminary data.</text>
</comment>
<gene>
    <name evidence="1" type="ORF">ADUPG1_004778</name>
</gene>
<sequence length="100" mass="10592">MDVALVEVICESMHVADYDITAIQSLCSSSSAENILSSLTVDDLSTITSLPIPTTVSSLSGLEYAEHLEILSFAQGNILISDLSPIASLSSLYVLELDSL</sequence>
<evidence type="ECO:0000313" key="1">
    <source>
        <dbReference type="EMBL" id="GKT27741.1"/>
    </source>
</evidence>